<reference evidence="2 3" key="1">
    <citation type="journal article" date="2016" name="Genome Announc.">
        <title>Draft Whole-Genome Sequence of Trichoderma gamsii T6085, a Promising Biocontrol Agent of Fusarium Head Blight on Wheat.</title>
        <authorList>
            <person name="Baroncelli R."/>
            <person name="Zapparata A."/>
            <person name="Piaggeschi G."/>
            <person name="Sarrocco S."/>
            <person name="Vannacci G."/>
        </authorList>
    </citation>
    <scope>NUCLEOTIDE SEQUENCE [LARGE SCALE GENOMIC DNA]</scope>
    <source>
        <strain evidence="2 3">T6085</strain>
    </source>
</reference>
<evidence type="ECO:0000256" key="1">
    <source>
        <dbReference type="SAM" id="MobiDB-lite"/>
    </source>
</evidence>
<dbReference type="Proteomes" id="UP000054821">
    <property type="component" value="Unassembled WGS sequence"/>
</dbReference>
<dbReference type="EMBL" id="JPDN02000049">
    <property type="protein sequence ID" value="PON21491.1"/>
    <property type="molecule type" value="Genomic_DNA"/>
</dbReference>
<dbReference type="GeneID" id="36347862"/>
<evidence type="ECO:0000313" key="2">
    <source>
        <dbReference type="EMBL" id="PON21491.1"/>
    </source>
</evidence>
<protein>
    <submittedName>
        <fullName evidence="2">Uncharacterized protein</fullName>
    </submittedName>
</protein>
<comment type="caution">
    <text evidence="2">The sequence shown here is derived from an EMBL/GenBank/DDBJ whole genome shotgun (WGS) entry which is preliminary data.</text>
</comment>
<accession>A0A2P4ZB72</accession>
<evidence type="ECO:0000313" key="3">
    <source>
        <dbReference type="Proteomes" id="UP000054821"/>
    </source>
</evidence>
<sequence length="76" mass="8095">MISAAAASLHRPPPESPWKSKGRALEEPGLAGSATSQLRQKCYLRTGADGRGWHLIPPYRLPASARVHACTASVCT</sequence>
<name>A0A2P4ZB72_9HYPO</name>
<gene>
    <name evidence="2" type="ORF">TGAM01_v209654</name>
</gene>
<feature type="region of interest" description="Disordered" evidence="1">
    <location>
        <begin position="1"/>
        <end position="36"/>
    </location>
</feature>
<dbReference type="RefSeq" id="XP_024404650.1">
    <property type="nucleotide sequence ID" value="XM_024550608.1"/>
</dbReference>
<organism evidence="2 3">
    <name type="scientific">Trichoderma gamsii</name>
    <dbReference type="NCBI Taxonomy" id="398673"/>
    <lineage>
        <taxon>Eukaryota</taxon>
        <taxon>Fungi</taxon>
        <taxon>Dikarya</taxon>
        <taxon>Ascomycota</taxon>
        <taxon>Pezizomycotina</taxon>
        <taxon>Sordariomycetes</taxon>
        <taxon>Hypocreomycetidae</taxon>
        <taxon>Hypocreales</taxon>
        <taxon>Hypocreaceae</taxon>
        <taxon>Trichoderma</taxon>
    </lineage>
</organism>
<proteinExistence type="predicted"/>
<dbReference type="AlphaFoldDB" id="A0A2P4ZB72"/>
<keyword evidence="3" id="KW-1185">Reference proteome</keyword>